<keyword evidence="1" id="KW-1133">Transmembrane helix</keyword>
<evidence type="ECO:0000313" key="3">
    <source>
        <dbReference type="EMBL" id="RMY85095.1"/>
    </source>
</evidence>
<feature type="transmembrane region" description="Helical" evidence="1">
    <location>
        <begin position="44"/>
        <end position="61"/>
    </location>
</feature>
<dbReference type="GO" id="GO:0005739">
    <property type="term" value="C:mitochondrion"/>
    <property type="evidence" value="ECO:0007669"/>
    <property type="project" value="TreeGrafter"/>
</dbReference>
<evidence type="ECO:0000313" key="4">
    <source>
        <dbReference type="Proteomes" id="UP000268823"/>
    </source>
</evidence>
<name>A0A3M7F8A8_HORWE</name>
<accession>A0A3M7F8A8</accession>
<protein>
    <recommendedName>
        <fullName evidence="2">FAD dependent oxidoreductase domain-containing protein</fullName>
    </recommendedName>
</protein>
<comment type="caution">
    <text evidence="3">The sequence shown here is derived from an EMBL/GenBank/DDBJ whole genome shotgun (WGS) entry which is preliminary data.</text>
</comment>
<evidence type="ECO:0000259" key="2">
    <source>
        <dbReference type="Pfam" id="PF01266"/>
    </source>
</evidence>
<dbReference type="SUPFAM" id="SSF54373">
    <property type="entry name" value="FAD-linked reductases, C-terminal domain"/>
    <property type="match status" value="1"/>
</dbReference>
<dbReference type="Gene3D" id="3.30.9.10">
    <property type="entry name" value="D-Amino Acid Oxidase, subunit A, domain 2"/>
    <property type="match status" value="1"/>
</dbReference>
<organism evidence="3 4">
    <name type="scientific">Hortaea werneckii</name>
    <name type="common">Black yeast</name>
    <name type="synonym">Cladosporium werneckii</name>
    <dbReference type="NCBI Taxonomy" id="91943"/>
    <lineage>
        <taxon>Eukaryota</taxon>
        <taxon>Fungi</taxon>
        <taxon>Dikarya</taxon>
        <taxon>Ascomycota</taxon>
        <taxon>Pezizomycotina</taxon>
        <taxon>Dothideomycetes</taxon>
        <taxon>Dothideomycetidae</taxon>
        <taxon>Mycosphaerellales</taxon>
        <taxon>Teratosphaeriaceae</taxon>
        <taxon>Hortaea</taxon>
    </lineage>
</organism>
<dbReference type="Gene3D" id="3.50.50.60">
    <property type="entry name" value="FAD/NAD(P)-binding domain"/>
    <property type="match status" value="1"/>
</dbReference>
<dbReference type="OrthoDB" id="498204at2759"/>
<dbReference type="VEuPathDB" id="FungiDB:BTJ68_03792"/>
<dbReference type="AlphaFoldDB" id="A0A3M7F8A8"/>
<proteinExistence type="predicted"/>
<dbReference type="InterPro" id="IPR036188">
    <property type="entry name" value="FAD/NAD-bd_sf"/>
</dbReference>
<feature type="transmembrane region" description="Helical" evidence="1">
    <location>
        <begin position="12"/>
        <end position="32"/>
    </location>
</feature>
<dbReference type="SUPFAM" id="SSF51905">
    <property type="entry name" value="FAD/NAD(P)-binding domain"/>
    <property type="match status" value="1"/>
</dbReference>
<evidence type="ECO:0000256" key="1">
    <source>
        <dbReference type="SAM" id="Phobius"/>
    </source>
</evidence>
<dbReference type="PANTHER" id="PTHR13847:SF193">
    <property type="entry name" value="PYRUVATE DEHYDROGENASE PHOSPHATASE REGULATORY SUBUNIT, MITOCHONDRIAL"/>
    <property type="match status" value="1"/>
</dbReference>
<dbReference type="InterPro" id="IPR006076">
    <property type="entry name" value="FAD-dep_OxRdtase"/>
</dbReference>
<keyword evidence="1" id="KW-0472">Membrane</keyword>
<dbReference type="EMBL" id="QWIR01000137">
    <property type="protein sequence ID" value="RMY85095.1"/>
    <property type="molecule type" value="Genomic_DNA"/>
</dbReference>
<keyword evidence="1" id="KW-0812">Transmembrane</keyword>
<gene>
    <name evidence="3" type="ORF">D0861_06630</name>
</gene>
<feature type="domain" description="FAD dependent oxidoreductase" evidence="2">
    <location>
        <begin position="45"/>
        <end position="403"/>
    </location>
</feature>
<sequence>MLWSNIERCAEDTAVATLITCLVSIRLTFTAIQRLVLRANMEDTVAVVGSGIVGSALAAFLSEKKTYNRILLIDRSISHVLGSTAYAPGFLGQFNQNTFLTQLAVDSLKDYDQFPDVFERTGGLELAATDAGISMLEERCKKANAAGISASMLPKEDFPDFVPDFVSKDSFSQALYFPTDGVADPEKLCLIYRNIAREKGVTFLEANVKRADVKDGAIHGLELEDGTFIRAGKVIFATGIWTASLTSSELDLPIPTVPVAHPYVYTERAGNRRQSPFCRWPEAHVYARDHGDRYGLGSYDHAPIRINSLGVTASNEWSAADFATTISHAVALKVASSSQLSKLVKCKSSLYSSDESGERKVNGIFSVTPDGLPLLGPTPGVANCWLAAGIWITHAAGCARLLGRMIQGEDYDTGIASALDPARFVGSDAKELEAKALRQYNDIYLSKRGT</sequence>
<dbReference type="Pfam" id="PF01266">
    <property type="entry name" value="DAO"/>
    <property type="match status" value="1"/>
</dbReference>
<reference evidence="3 4" key="1">
    <citation type="journal article" date="2018" name="BMC Genomics">
        <title>Genomic evidence for intraspecific hybridization in a clonal and extremely halotolerant yeast.</title>
        <authorList>
            <person name="Gostincar C."/>
            <person name="Stajich J.E."/>
            <person name="Zupancic J."/>
            <person name="Zalar P."/>
            <person name="Gunde-Cimerman N."/>
        </authorList>
    </citation>
    <scope>NUCLEOTIDE SEQUENCE [LARGE SCALE GENOMIC DNA]</scope>
    <source>
        <strain evidence="3 4">EXF-2788</strain>
    </source>
</reference>
<dbReference type="PANTHER" id="PTHR13847">
    <property type="entry name" value="SARCOSINE DEHYDROGENASE-RELATED"/>
    <property type="match status" value="1"/>
</dbReference>
<dbReference type="Proteomes" id="UP000268823">
    <property type="component" value="Unassembled WGS sequence"/>
</dbReference>